<organism evidence="1">
    <name type="scientific">Arundo donax</name>
    <name type="common">Giant reed</name>
    <name type="synonym">Donax arundinaceus</name>
    <dbReference type="NCBI Taxonomy" id="35708"/>
    <lineage>
        <taxon>Eukaryota</taxon>
        <taxon>Viridiplantae</taxon>
        <taxon>Streptophyta</taxon>
        <taxon>Embryophyta</taxon>
        <taxon>Tracheophyta</taxon>
        <taxon>Spermatophyta</taxon>
        <taxon>Magnoliopsida</taxon>
        <taxon>Liliopsida</taxon>
        <taxon>Poales</taxon>
        <taxon>Poaceae</taxon>
        <taxon>PACMAD clade</taxon>
        <taxon>Arundinoideae</taxon>
        <taxon>Arundineae</taxon>
        <taxon>Arundo</taxon>
    </lineage>
</organism>
<protein>
    <submittedName>
        <fullName evidence="1">Uncharacterized protein</fullName>
    </submittedName>
</protein>
<evidence type="ECO:0000313" key="1">
    <source>
        <dbReference type="EMBL" id="JAE29268.1"/>
    </source>
</evidence>
<reference evidence="1" key="1">
    <citation type="submission" date="2014-09" db="EMBL/GenBank/DDBJ databases">
        <authorList>
            <person name="Magalhaes I.L.F."/>
            <person name="Oliveira U."/>
            <person name="Santos F.R."/>
            <person name="Vidigal T.H.D.A."/>
            <person name="Brescovit A.D."/>
            <person name="Santos A.J."/>
        </authorList>
    </citation>
    <scope>NUCLEOTIDE SEQUENCE</scope>
    <source>
        <tissue evidence="1">Shoot tissue taken approximately 20 cm above the soil surface</tissue>
    </source>
</reference>
<sequence length="34" mass="4006">MKASFLHRTYVVSNSSQVMVSRSRMCRSFKRDLP</sequence>
<dbReference type="EMBL" id="GBRH01168628">
    <property type="protein sequence ID" value="JAE29268.1"/>
    <property type="molecule type" value="Transcribed_RNA"/>
</dbReference>
<name>A0A0A9H8M6_ARUDO</name>
<accession>A0A0A9H8M6</accession>
<proteinExistence type="predicted"/>
<dbReference type="AlphaFoldDB" id="A0A0A9H8M6"/>
<reference evidence="1" key="2">
    <citation type="journal article" date="2015" name="Data Brief">
        <title>Shoot transcriptome of the giant reed, Arundo donax.</title>
        <authorList>
            <person name="Barrero R.A."/>
            <person name="Guerrero F.D."/>
            <person name="Moolhuijzen P."/>
            <person name="Goolsby J.A."/>
            <person name="Tidwell J."/>
            <person name="Bellgard S.E."/>
            <person name="Bellgard M.I."/>
        </authorList>
    </citation>
    <scope>NUCLEOTIDE SEQUENCE</scope>
    <source>
        <tissue evidence="1">Shoot tissue taken approximately 20 cm above the soil surface</tissue>
    </source>
</reference>